<sequence>MWESDAAKAAEYATAKIAVWWDMKDCPIPEGYDAGRVRPSIEAAFKKLGYSGPVSITAYGDLIQTPNRLLRGLSSTGVAVAHTVSRCICSRMFTDMLEWRGQNPAPGSMMIISNQVAYVFSWDLIRLQQHTKYNIFVAYSVNSEYSSTLRTCKEWRWKRLLEEYYKQPDDTIIQYYKRSETGAMFHCKTCSFHSQSLEIFRKHLASKNHALEEIINPGYAQLASVTKKWGKNYAAKAEHAAAKIAVWWDMMDCPIPEGYDARQVRPSMEAAFKSLGYSGPVSITAYGDFKQTPDHLLRALSSTGVSVGHTVSEVIYKRMFSDFIEWRGNNPPPATMMVISNHVEEVLADDLAGLQQGSKYNIFLAYSYRPYKMSVLVTSAEWLLDSLLAVLEQTKHLLRKCSETGESSGIFNCTLCFCDLKSLDDFRKHLSSEEHAEEEGYIYDLIEDNLSERKLEIESKVFPKSKRLRKAFRSSS</sequence>
<dbReference type="GO" id="GO:0004540">
    <property type="term" value="F:RNA nuclease activity"/>
    <property type="evidence" value="ECO:0007669"/>
    <property type="project" value="InterPro"/>
</dbReference>
<dbReference type="OrthoDB" id="1061635at2759"/>
<dbReference type="GO" id="GO:0010468">
    <property type="term" value="P:regulation of gene expression"/>
    <property type="evidence" value="ECO:0007669"/>
    <property type="project" value="InterPro"/>
</dbReference>
<keyword evidence="3" id="KW-1185">Reference proteome</keyword>
<name>V4LMX3_EUTSA</name>
<accession>V4LMX3</accession>
<dbReference type="GO" id="GO:0005777">
    <property type="term" value="C:peroxisome"/>
    <property type="evidence" value="ECO:0007669"/>
    <property type="project" value="InterPro"/>
</dbReference>
<reference evidence="2 3" key="1">
    <citation type="journal article" date="2013" name="Front. Plant Sci.">
        <title>The Reference Genome of the Halophytic Plant Eutrema salsugineum.</title>
        <authorList>
            <person name="Yang R."/>
            <person name="Jarvis D.E."/>
            <person name="Chen H."/>
            <person name="Beilstein M.A."/>
            <person name="Grimwood J."/>
            <person name="Jenkins J."/>
            <person name="Shu S."/>
            <person name="Prochnik S."/>
            <person name="Xin M."/>
            <person name="Ma C."/>
            <person name="Schmutz J."/>
            <person name="Wing R.A."/>
            <person name="Mitchell-Olds T."/>
            <person name="Schumaker K.S."/>
            <person name="Wang X."/>
        </authorList>
    </citation>
    <scope>NUCLEOTIDE SEQUENCE [LARGE SCALE GENOMIC DNA]</scope>
</reference>
<dbReference type="Gramene" id="ESQ43827">
    <property type="protein sequence ID" value="ESQ43827"/>
    <property type="gene ID" value="EUTSA_v10005934mg"/>
</dbReference>
<dbReference type="PANTHER" id="PTHR14379:SF84">
    <property type="entry name" value="NYN DOMAIN-CONTAINING PROTEIN"/>
    <property type="match status" value="1"/>
</dbReference>
<dbReference type="EMBL" id="KI517455">
    <property type="protein sequence ID" value="ESQ43827.1"/>
    <property type="molecule type" value="Genomic_DNA"/>
</dbReference>
<dbReference type="Pfam" id="PF01936">
    <property type="entry name" value="NYN"/>
    <property type="match status" value="2"/>
</dbReference>
<dbReference type="STRING" id="72664.V4LMX3"/>
<evidence type="ECO:0000259" key="1">
    <source>
        <dbReference type="PROSITE" id="PS00028"/>
    </source>
</evidence>
<proteinExistence type="predicted"/>
<evidence type="ECO:0000313" key="2">
    <source>
        <dbReference type="EMBL" id="ESQ43827.1"/>
    </source>
</evidence>
<protein>
    <recommendedName>
        <fullName evidence="1">C2H2-type domain-containing protein</fullName>
    </recommendedName>
</protein>
<organism evidence="2 3">
    <name type="scientific">Eutrema salsugineum</name>
    <name type="common">Saltwater cress</name>
    <name type="synonym">Sisymbrium salsugineum</name>
    <dbReference type="NCBI Taxonomy" id="72664"/>
    <lineage>
        <taxon>Eukaryota</taxon>
        <taxon>Viridiplantae</taxon>
        <taxon>Streptophyta</taxon>
        <taxon>Embryophyta</taxon>
        <taxon>Tracheophyta</taxon>
        <taxon>Spermatophyta</taxon>
        <taxon>Magnoliopsida</taxon>
        <taxon>eudicotyledons</taxon>
        <taxon>Gunneridae</taxon>
        <taxon>Pentapetalae</taxon>
        <taxon>rosids</taxon>
        <taxon>malvids</taxon>
        <taxon>Brassicales</taxon>
        <taxon>Brassicaceae</taxon>
        <taxon>Eutremeae</taxon>
        <taxon>Eutrema</taxon>
    </lineage>
</organism>
<dbReference type="InterPro" id="IPR013087">
    <property type="entry name" value="Znf_C2H2_type"/>
</dbReference>
<dbReference type="PROSITE" id="PS00028">
    <property type="entry name" value="ZINC_FINGER_C2H2_1"/>
    <property type="match status" value="1"/>
</dbReference>
<evidence type="ECO:0000313" key="3">
    <source>
        <dbReference type="Proteomes" id="UP000030689"/>
    </source>
</evidence>
<dbReference type="KEGG" id="eus:EUTSA_v10005934mg"/>
<dbReference type="Proteomes" id="UP000030689">
    <property type="component" value="Unassembled WGS sequence"/>
</dbReference>
<dbReference type="PANTHER" id="PTHR14379">
    <property type="entry name" value="LIMKAIN B LKAP"/>
    <property type="match status" value="1"/>
</dbReference>
<dbReference type="CDD" id="cd10910">
    <property type="entry name" value="PIN_limkain_b1_N_like"/>
    <property type="match status" value="2"/>
</dbReference>
<dbReference type="InterPro" id="IPR021139">
    <property type="entry name" value="NYN"/>
</dbReference>
<dbReference type="InterPro" id="IPR024768">
    <property type="entry name" value="Marf1"/>
</dbReference>
<gene>
    <name evidence="2" type="ORF">EUTSA_v10005934mg</name>
</gene>
<dbReference type="OMA" id="AVWWDMM"/>
<feature type="domain" description="C2H2-type" evidence="1">
    <location>
        <begin position="413"/>
        <end position="435"/>
    </location>
</feature>
<dbReference type="AlphaFoldDB" id="V4LMX3"/>